<evidence type="ECO:0000256" key="5">
    <source>
        <dbReference type="PROSITE-ProRule" id="PRU00335"/>
    </source>
</evidence>
<evidence type="ECO:0000256" key="4">
    <source>
        <dbReference type="ARBA" id="ARBA00023163"/>
    </source>
</evidence>
<dbReference type="InterPro" id="IPR001647">
    <property type="entry name" value="HTH_TetR"/>
</dbReference>
<dbReference type="Pfam" id="PF00440">
    <property type="entry name" value="TetR_N"/>
    <property type="match status" value="1"/>
</dbReference>
<dbReference type="GO" id="GO:0000976">
    <property type="term" value="F:transcription cis-regulatory region binding"/>
    <property type="evidence" value="ECO:0007669"/>
    <property type="project" value="TreeGrafter"/>
</dbReference>
<keyword evidence="8" id="KW-1185">Reference proteome</keyword>
<dbReference type="GO" id="GO:0046677">
    <property type="term" value="P:response to antibiotic"/>
    <property type="evidence" value="ECO:0007669"/>
    <property type="project" value="InterPro"/>
</dbReference>
<dbReference type="SUPFAM" id="SSF48498">
    <property type="entry name" value="Tetracyclin repressor-like, C-terminal domain"/>
    <property type="match status" value="1"/>
</dbReference>
<dbReference type="InterPro" id="IPR036271">
    <property type="entry name" value="Tet_transcr_reg_TetR-rel_C_sf"/>
</dbReference>
<dbReference type="Pfam" id="PF02909">
    <property type="entry name" value="TetR_C_1"/>
    <property type="match status" value="1"/>
</dbReference>
<dbReference type="InterPro" id="IPR009057">
    <property type="entry name" value="Homeodomain-like_sf"/>
</dbReference>
<protein>
    <submittedName>
        <fullName evidence="7">Transcriptional regulator, TetR family</fullName>
    </submittedName>
</protein>
<evidence type="ECO:0000259" key="6">
    <source>
        <dbReference type="PROSITE" id="PS50977"/>
    </source>
</evidence>
<feature type="DNA-binding region" description="H-T-H motif" evidence="5">
    <location>
        <begin position="27"/>
        <end position="46"/>
    </location>
</feature>
<dbReference type="STRING" id="545619.SAMN04489860_1393"/>
<dbReference type="GO" id="GO:0045892">
    <property type="term" value="P:negative regulation of DNA-templated transcription"/>
    <property type="evidence" value="ECO:0007669"/>
    <property type="project" value="InterPro"/>
</dbReference>
<dbReference type="eggNOG" id="COG1309">
    <property type="taxonomic scope" value="Bacteria"/>
</dbReference>
<dbReference type="InterPro" id="IPR050109">
    <property type="entry name" value="HTH-type_TetR-like_transc_reg"/>
</dbReference>
<evidence type="ECO:0000256" key="1">
    <source>
        <dbReference type="ARBA" id="ARBA00022491"/>
    </source>
</evidence>
<keyword evidence="4" id="KW-0804">Transcription</keyword>
<sequence length="183" mass="19759">MAERLDRSRVARRALELLDDGGLDALTLRRLAADLGVKAPALLWHFRDKGDLLDEMAAMMLADLVEAADWTDVGAGWEACMRESAETMRGEIARRPDGARLFARTFANQELGRAAITQPVQLLVEAGFAIEDSVRAWRTLLGFVLGFVVQEQAGGSADSDAQFAFGVDVVVDGVAARVDLAGI</sequence>
<evidence type="ECO:0000313" key="8">
    <source>
        <dbReference type="Proteomes" id="UP000185663"/>
    </source>
</evidence>
<dbReference type="PRINTS" id="PR00400">
    <property type="entry name" value="TETREPRESSOR"/>
</dbReference>
<keyword evidence="3 5" id="KW-0238">DNA-binding</keyword>
<dbReference type="GO" id="GO:0003700">
    <property type="term" value="F:DNA-binding transcription factor activity"/>
    <property type="evidence" value="ECO:0007669"/>
    <property type="project" value="TreeGrafter"/>
</dbReference>
<dbReference type="Gene3D" id="1.10.357.10">
    <property type="entry name" value="Tetracycline Repressor, domain 2"/>
    <property type="match status" value="1"/>
</dbReference>
<dbReference type="Gene3D" id="1.10.10.60">
    <property type="entry name" value="Homeodomain-like"/>
    <property type="match status" value="1"/>
</dbReference>
<dbReference type="RefSeq" id="WP_172829040.1">
    <property type="nucleotide sequence ID" value="NZ_LT629776.1"/>
</dbReference>
<dbReference type="AlphaFoldDB" id="A0A1H1RLZ4"/>
<evidence type="ECO:0000256" key="2">
    <source>
        <dbReference type="ARBA" id="ARBA00023015"/>
    </source>
</evidence>
<name>A0A1H1RLZ4_9CELL</name>
<proteinExistence type="predicted"/>
<keyword evidence="2" id="KW-0805">Transcription regulation</keyword>
<evidence type="ECO:0000313" key="7">
    <source>
        <dbReference type="EMBL" id="SDS36718.1"/>
    </source>
</evidence>
<organism evidence="7 8">
    <name type="scientific">Paraoerskovia marina</name>
    <dbReference type="NCBI Taxonomy" id="545619"/>
    <lineage>
        <taxon>Bacteria</taxon>
        <taxon>Bacillati</taxon>
        <taxon>Actinomycetota</taxon>
        <taxon>Actinomycetes</taxon>
        <taxon>Micrococcales</taxon>
        <taxon>Cellulomonadaceae</taxon>
        <taxon>Paraoerskovia</taxon>
    </lineage>
</organism>
<dbReference type="PANTHER" id="PTHR30055">
    <property type="entry name" value="HTH-TYPE TRANSCRIPTIONAL REGULATOR RUTR"/>
    <property type="match status" value="1"/>
</dbReference>
<feature type="domain" description="HTH tetR-type" evidence="6">
    <location>
        <begin position="4"/>
        <end position="64"/>
    </location>
</feature>
<dbReference type="EMBL" id="LT629776">
    <property type="protein sequence ID" value="SDS36718.1"/>
    <property type="molecule type" value="Genomic_DNA"/>
</dbReference>
<gene>
    <name evidence="7" type="ORF">SAMN04489860_1393</name>
</gene>
<dbReference type="SUPFAM" id="SSF46689">
    <property type="entry name" value="Homeodomain-like"/>
    <property type="match status" value="1"/>
</dbReference>
<dbReference type="InterPro" id="IPR004111">
    <property type="entry name" value="Repressor_TetR_C"/>
</dbReference>
<evidence type="ECO:0000256" key="3">
    <source>
        <dbReference type="ARBA" id="ARBA00023125"/>
    </source>
</evidence>
<dbReference type="PROSITE" id="PS50977">
    <property type="entry name" value="HTH_TETR_2"/>
    <property type="match status" value="1"/>
</dbReference>
<dbReference type="InterPro" id="IPR003012">
    <property type="entry name" value="Tet_transcr_reg_TetR"/>
</dbReference>
<dbReference type="Proteomes" id="UP000185663">
    <property type="component" value="Chromosome I"/>
</dbReference>
<reference evidence="7 8" key="1">
    <citation type="submission" date="2016-10" db="EMBL/GenBank/DDBJ databases">
        <authorList>
            <person name="de Groot N.N."/>
        </authorList>
    </citation>
    <scope>NUCLEOTIDE SEQUENCE [LARGE SCALE GENOMIC DNA]</scope>
    <source>
        <strain evidence="7 8">DSM 22126</strain>
    </source>
</reference>
<keyword evidence="1" id="KW-0678">Repressor</keyword>
<dbReference type="PANTHER" id="PTHR30055:SF151">
    <property type="entry name" value="TRANSCRIPTIONAL REGULATORY PROTEIN"/>
    <property type="match status" value="1"/>
</dbReference>
<accession>A0A1H1RLZ4</accession>